<sequence length="260" mass="29658">MKLQRTLTYIISAFWCLGALAQENTTPEEETNDSVTEYKQRYGLRVGADLSRLIQSFADDNYSGLEIVADYRLNYRWYAAAELGYEEKITEEDYYTFTTTGNYIKLGGDYNSYDNWFGMENIISLGFRYGFSTFSQDVSEYTPFPGNPYWNETASGTTEAILQEHSGLSAHWLEFVLGMKVELVHNVFLGGSVRLNYMITDKAADNFPNLWVPGFNKITDGSSIGMGYNYSLTYLIPLYKKSKSSKKENDTKEEAPTELN</sequence>
<dbReference type="EMBL" id="BRVO01000001">
    <property type="protein sequence ID" value="GLB48927.1"/>
    <property type="molecule type" value="Genomic_DNA"/>
</dbReference>
<feature type="chain" id="PRO_5046576335" description="Outer membrane protein beta-barrel domain-containing protein" evidence="1">
    <location>
        <begin position="22"/>
        <end position="260"/>
    </location>
</feature>
<organism evidence="2 3">
    <name type="scientific">Neptunitalea lumnitzerae</name>
    <dbReference type="NCBI Taxonomy" id="2965509"/>
    <lineage>
        <taxon>Bacteria</taxon>
        <taxon>Pseudomonadati</taxon>
        <taxon>Bacteroidota</taxon>
        <taxon>Flavobacteriia</taxon>
        <taxon>Flavobacteriales</taxon>
        <taxon>Flavobacteriaceae</taxon>
        <taxon>Neptunitalea</taxon>
    </lineage>
</organism>
<reference evidence="2" key="1">
    <citation type="submission" date="2022-07" db="EMBL/GenBank/DDBJ databases">
        <title>Taxonomy of Novel Oxalotrophic and Methylotrophic Bacteria.</title>
        <authorList>
            <person name="Sahin N."/>
            <person name="Tani A."/>
        </authorList>
    </citation>
    <scope>NUCLEOTIDE SEQUENCE</scope>
    <source>
        <strain evidence="2">Y10</strain>
    </source>
</reference>
<evidence type="ECO:0008006" key="4">
    <source>
        <dbReference type="Google" id="ProtNLM"/>
    </source>
</evidence>
<evidence type="ECO:0000313" key="2">
    <source>
        <dbReference type="EMBL" id="GLB48927.1"/>
    </source>
</evidence>
<gene>
    <name evidence="2" type="ORF">Y10_12950</name>
</gene>
<dbReference type="RefSeq" id="WP_281764550.1">
    <property type="nucleotide sequence ID" value="NZ_BRVO01000001.1"/>
</dbReference>
<evidence type="ECO:0000256" key="1">
    <source>
        <dbReference type="SAM" id="SignalP"/>
    </source>
</evidence>
<comment type="caution">
    <text evidence="2">The sequence shown here is derived from an EMBL/GenBank/DDBJ whole genome shotgun (WGS) entry which is preliminary data.</text>
</comment>
<name>A0ABQ5MJ08_9FLAO</name>
<feature type="signal peptide" evidence="1">
    <location>
        <begin position="1"/>
        <end position="21"/>
    </location>
</feature>
<dbReference type="Proteomes" id="UP001143543">
    <property type="component" value="Unassembled WGS sequence"/>
</dbReference>
<proteinExistence type="predicted"/>
<keyword evidence="3" id="KW-1185">Reference proteome</keyword>
<protein>
    <recommendedName>
        <fullName evidence="4">Outer membrane protein beta-barrel domain-containing protein</fullName>
    </recommendedName>
</protein>
<keyword evidence="1" id="KW-0732">Signal</keyword>
<evidence type="ECO:0000313" key="3">
    <source>
        <dbReference type="Proteomes" id="UP001143543"/>
    </source>
</evidence>
<dbReference type="InterPro" id="IPR046111">
    <property type="entry name" value="DUF6048"/>
</dbReference>
<accession>A0ABQ5MJ08</accession>
<dbReference type="Pfam" id="PF19515">
    <property type="entry name" value="DUF6048"/>
    <property type="match status" value="1"/>
</dbReference>